<evidence type="ECO:0000259" key="1">
    <source>
        <dbReference type="Pfam" id="PF01048"/>
    </source>
</evidence>
<evidence type="ECO:0000313" key="3">
    <source>
        <dbReference type="Proteomes" id="UP000011220"/>
    </source>
</evidence>
<dbReference type="SUPFAM" id="SSF53167">
    <property type="entry name" value="Purine and uridine phosphorylases"/>
    <property type="match status" value="1"/>
</dbReference>
<dbReference type="PATRIC" id="fig|1121335.3.peg.177"/>
<dbReference type="EMBL" id="CP004044">
    <property type="protein sequence ID" value="AGC67210.1"/>
    <property type="molecule type" value="Genomic_DNA"/>
</dbReference>
<dbReference type="GO" id="GO:0019284">
    <property type="term" value="P:L-methionine salvage from S-adenosylmethionine"/>
    <property type="evidence" value="ECO:0007669"/>
    <property type="project" value="TreeGrafter"/>
</dbReference>
<protein>
    <submittedName>
        <fullName evidence="2">Nucleoside phosphorylase</fullName>
    </submittedName>
</protein>
<organism evidence="2 3">
    <name type="scientific">Thermoclostridium stercorarium (strain ATCC 35414 / DSM 8532 / NCIMB 11754)</name>
    <name type="common">Clostridium stercorarium</name>
    <dbReference type="NCBI Taxonomy" id="1121335"/>
    <lineage>
        <taxon>Bacteria</taxon>
        <taxon>Bacillati</taxon>
        <taxon>Bacillota</taxon>
        <taxon>Clostridia</taxon>
        <taxon>Eubacteriales</taxon>
        <taxon>Oscillospiraceae</taxon>
        <taxon>Thermoclostridium</taxon>
    </lineage>
</organism>
<dbReference type="Pfam" id="PF01048">
    <property type="entry name" value="PNP_UDP_1"/>
    <property type="match status" value="1"/>
</dbReference>
<dbReference type="RefSeq" id="WP_015357907.1">
    <property type="nucleotide sequence ID" value="NC_020134.1"/>
</dbReference>
<proteinExistence type="predicted"/>
<gene>
    <name evidence="2" type="ordered locus">Cst_c01850</name>
</gene>
<dbReference type="PANTHER" id="PTHR46832:SF1">
    <property type="entry name" value="5'-METHYLTHIOADENOSINE_S-ADENOSYLHOMOCYSTEINE NUCLEOSIDASE"/>
    <property type="match status" value="1"/>
</dbReference>
<dbReference type="InterPro" id="IPR035994">
    <property type="entry name" value="Nucleoside_phosphorylase_sf"/>
</dbReference>
<dbReference type="STRING" id="1121335.Cst_c01850"/>
<sequence length="61" mass="6633">MEGTAIGHVADMYGVPSVVIRSISDNADSNAVMDYDEFERTTAINSAMLVLNMLKLLSLKI</sequence>
<dbReference type="Gene3D" id="3.40.50.1580">
    <property type="entry name" value="Nucleoside phosphorylase domain"/>
    <property type="match status" value="1"/>
</dbReference>
<reference evidence="2 3" key="1">
    <citation type="journal article" date="2013" name="Genome Announc.">
        <title>Complete genome sequence of Clostridium stercorarium subsp. stercorarium strain DSM 8532, a thermophilic degrader of plant cell wall fibers.</title>
        <authorList>
            <person name="Poehlein A."/>
            <person name="Zverlov V.V."/>
            <person name="Daniel R."/>
            <person name="Schwarz W.H."/>
            <person name="Liebl W."/>
        </authorList>
    </citation>
    <scope>NUCLEOTIDE SEQUENCE [LARGE SCALE GENOMIC DNA]</scope>
    <source>
        <strain evidence="3">ATCC 35414 / DSM 8532 / NCIMB 11754</strain>
    </source>
</reference>
<dbReference type="GO" id="GO:0008930">
    <property type="term" value="F:methylthioadenosine nucleosidase activity"/>
    <property type="evidence" value="ECO:0007669"/>
    <property type="project" value="TreeGrafter"/>
</dbReference>
<dbReference type="GO" id="GO:0009116">
    <property type="term" value="P:nucleoside metabolic process"/>
    <property type="evidence" value="ECO:0007669"/>
    <property type="project" value="InterPro"/>
</dbReference>
<dbReference type="AlphaFoldDB" id="L7VGW4"/>
<dbReference type="KEGG" id="css:Cst_c01850"/>
<dbReference type="Proteomes" id="UP000011220">
    <property type="component" value="Chromosome"/>
</dbReference>
<keyword evidence="3" id="KW-1185">Reference proteome</keyword>
<dbReference type="GO" id="GO:0008782">
    <property type="term" value="F:adenosylhomocysteine nucleosidase activity"/>
    <property type="evidence" value="ECO:0007669"/>
    <property type="project" value="TreeGrafter"/>
</dbReference>
<dbReference type="GO" id="GO:0005829">
    <property type="term" value="C:cytosol"/>
    <property type="evidence" value="ECO:0007669"/>
    <property type="project" value="TreeGrafter"/>
</dbReference>
<feature type="domain" description="Nucleoside phosphorylase" evidence="1">
    <location>
        <begin position="1"/>
        <end position="54"/>
    </location>
</feature>
<evidence type="ECO:0000313" key="2">
    <source>
        <dbReference type="EMBL" id="AGC67210.1"/>
    </source>
</evidence>
<dbReference type="InterPro" id="IPR000845">
    <property type="entry name" value="Nucleoside_phosphorylase_d"/>
</dbReference>
<name>L7VGW4_THES1</name>
<accession>L7VGW4</accession>
<dbReference type="PANTHER" id="PTHR46832">
    <property type="entry name" value="5'-METHYLTHIOADENOSINE/S-ADENOSYLHOMOCYSTEINE NUCLEOSIDASE"/>
    <property type="match status" value="1"/>
</dbReference>